<sequence length="143" mass="16492">MKHPTRFRQWHKHGTKGQMISDLKVGDTIATANGQQAVTLPDLKSTAFKQVHCLMLASGTQDMTGQEIYETDVVQVFWQPGATGPSYFAYVFFDPARGFVLRNAQDVPLAAVPYKRIWANFYAEPHWRRQFEHHARFIEDHWA</sequence>
<gene>
    <name evidence="1" type="ORF">HNQ93_001758</name>
</gene>
<protein>
    <submittedName>
        <fullName evidence="1">Uncharacterized protein</fullName>
    </submittedName>
</protein>
<keyword evidence="2" id="KW-1185">Reference proteome</keyword>
<reference evidence="1 2" key="1">
    <citation type="submission" date="2020-08" db="EMBL/GenBank/DDBJ databases">
        <title>Genomic Encyclopedia of Type Strains, Phase IV (KMG-IV): sequencing the most valuable type-strain genomes for metagenomic binning, comparative biology and taxonomic classification.</title>
        <authorList>
            <person name="Goeker M."/>
        </authorList>
    </citation>
    <scope>NUCLEOTIDE SEQUENCE [LARGE SCALE GENOMIC DNA]</scope>
    <source>
        <strain evidence="1 2">DSM 26718</strain>
    </source>
</reference>
<evidence type="ECO:0000313" key="1">
    <source>
        <dbReference type="EMBL" id="MBB6058912.1"/>
    </source>
</evidence>
<dbReference type="RefSeq" id="WP_183402932.1">
    <property type="nucleotide sequence ID" value="NZ_JACHGG010000002.1"/>
</dbReference>
<accession>A0A7W9WCQ8</accession>
<dbReference type="AlphaFoldDB" id="A0A7W9WCQ8"/>
<dbReference type="SUPFAM" id="SSF159006">
    <property type="entry name" value="YopX-like"/>
    <property type="match status" value="1"/>
</dbReference>
<proteinExistence type="predicted"/>
<comment type="caution">
    <text evidence="1">The sequence shown here is derived from an EMBL/GenBank/DDBJ whole genome shotgun (WGS) entry which is preliminary data.</text>
</comment>
<evidence type="ECO:0000313" key="2">
    <source>
        <dbReference type="Proteomes" id="UP000532746"/>
    </source>
</evidence>
<name>A0A7W9WCQ8_9BACT</name>
<organism evidence="1 2">
    <name type="scientific">Hymenobacter luteus</name>
    <dbReference type="NCBI Taxonomy" id="1411122"/>
    <lineage>
        <taxon>Bacteria</taxon>
        <taxon>Pseudomonadati</taxon>
        <taxon>Bacteroidota</taxon>
        <taxon>Cytophagia</taxon>
        <taxon>Cytophagales</taxon>
        <taxon>Hymenobacteraceae</taxon>
        <taxon>Hymenobacter</taxon>
    </lineage>
</organism>
<dbReference type="EMBL" id="JACHGG010000002">
    <property type="protein sequence ID" value="MBB6058912.1"/>
    <property type="molecule type" value="Genomic_DNA"/>
</dbReference>
<dbReference type="Proteomes" id="UP000532746">
    <property type="component" value="Unassembled WGS sequence"/>
</dbReference>